<keyword evidence="7" id="KW-1185">Reference proteome</keyword>
<proteinExistence type="inferred from homology"/>
<evidence type="ECO:0000256" key="1">
    <source>
        <dbReference type="ARBA" id="ARBA00006638"/>
    </source>
</evidence>
<feature type="compositionally biased region" description="Low complexity" evidence="5">
    <location>
        <begin position="447"/>
        <end position="463"/>
    </location>
</feature>
<dbReference type="NCBIfam" id="TIGR00607">
    <property type="entry name" value="rad52"/>
    <property type="match status" value="1"/>
</dbReference>
<evidence type="ECO:0000313" key="6">
    <source>
        <dbReference type="EMBL" id="KAK9766560.1"/>
    </source>
</evidence>
<evidence type="ECO:0000256" key="5">
    <source>
        <dbReference type="SAM" id="MobiDB-lite"/>
    </source>
</evidence>
<feature type="region of interest" description="Disordered" evidence="5">
    <location>
        <begin position="1"/>
        <end position="27"/>
    </location>
</feature>
<feature type="region of interest" description="Disordered" evidence="5">
    <location>
        <begin position="290"/>
        <end position="316"/>
    </location>
</feature>
<keyword evidence="2" id="KW-0227">DNA damage</keyword>
<feature type="region of interest" description="Disordered" evidence="5">
    <location>
        <begin position="363"/>
        <end position="488"/>
    </location>
</feature>
<comment type="caution">
    <text evidence="6">The sequence shown here is derived from an EMBL/GenBank/DDBJ whole genome shotgun (WGS) entry which is preliminary data.</text>
</comment>
<feature type="compositionally biased region" description="Pro residues" evidence="5">
    <location>
        <begin position="436"/>
        <end position="446"/>
    </location>
</feature>
<evidence type="ECO:0000256" key="4">
    <source>
        <dbReference type="ARBA" id="ARBA00023204"/>
    </source>
</evidence>
<dbReference type="PANTHER" id="PTHR12132">
    <property type="entry name" value="DNA REPAIR AND RECOMBINATION PROTEIN RAD52, RAD59"/>
    <property type="match status" value="1"/>
</dbReference>
<dbReference type="InterPro" id="IPR007232">
    <property type="entry name" value="Rad52_Rad59_Rad22"/>
</dbReference>
<protein>
    <submittedName>
        <fullName evidence="6">DNA repair protein rad52</fullName>
    </submittedName>
</protein>
<dbReference type="PANTHER" id="PTHR12132:SF1">
    <property type="entry name" value="DNA REPAIR PROTEIN RAD52 HOMOLOG"/>
    <property type="match status" value="1"/>
</dbReference>
<comment type="similarity">
    <text evidence="1">Belongs to the RAD52 family.</text>
</comment>
<dbReference type="SUPFAM" id="SSF54768">
    <property type="entry name" value="dsRNA-binding domain-like"/>
    <property type="match status" value="1"/>
</dbReference>
<name>A0ABR2WYE1_9FUNG</name>
<dbReference type="Gene3D" id="3.30.390.80">
    <property type="entry name" value="DNA repair protein Rad52/59/22"/>
    <property type="match status" value="1"/>
</dbReference>
<feature type="compositionally biased region" description="Polar residues" evidence="5">
    <location>
        <begin position="363"/>
        <end position="398"/>
    </location>
</feature>
<reference evidence="6 7" key="1">
    <citation type="submission" date="2023-04" db="EMBL/GenBank/DDBJ databases">
        <title>Genome of Basidiobolus ranarum AG-B5.</title>
        <authorList>
            <person name="Stajich J.E."/>
            <person name="Carter-House D."/>
            <person name="Gryganskyi A."/>
        </authorList>
    </citation>
    <scope>NUCLEOTIDE SEQUENCE [LARGE SCALE GENOMIC DNA]</scope>
    <source>
        <strain evidence="6 7">AG-B5</strain>
    </source>
</reference>
<keyword evidence="4" id="KW-0234">DNA repair</keyword>
<dbReference type="InterPro" id="IPR042525">
    <property type="entry name" value="Rad52_Rad59_Rad22_sf"/>
</dbReference>
<dbReference type="Pfam" id="PF04098">
    <property type="entry name" value="Rad52_Rad22"/>
    <property type="match status" value="1"/>
</dbReference>
<sequence length="488" mass="53645">MNRKLGEDRNSTQEQYHVNSHNSQTQASFGRIPFTSEEFRSTKRTLSMQLGPEYVSTRAAFGGTRVAYLEGWKSINLANDMFGFNGWSSTIIDYTVDYLDVTDTGRVSLGMSCIMRVTLKDGTYHEDIGYGNIDNAKSKSQAFEKVKKEAATDALKRALRTFGNSLGNCLYDKNFLKQIARFKPPVVKPLELENLFHHDSVDSVKREEASMHLASKPNLQSNATPSSSVNEEILIKQEPLQSENFGFEDSDELFAQMADTYEFFANRSNEVETPGRMERDAVTTEVIPANILPSDPTSTHTPGGIRKRPKPCPNENETPVAVNERLNSAAMVTPIQNRVQSVKSLGEPGGHKQYPTPPSTLMSISDMSKSKSAVENTPVPSINNNPRRVGNMFSTSSAIKDGSGTDGESSSGDSSHAHTPSMKGLKRQNGTGVPLFRPPLHPPTSAPVPASTSTYTSTPAPIYTDRREIEMPSGSKVVKKTRTDIHNS</sequence>
<evidence type="ECO:0000256" key="2">
    <source>
        <dbReference type="ARBA" id="ARBA00022763"/>
    </source>
</evidence>
<dbReference type="Proteomes" id="UP001479436">
    <property type="component" value="Unassembled WGS sequence"/>
</dbReference>
<dbReference type="InterPro" id="IPR041247">
    <property type="entry name" value="Rad52_fam"/>
</dbReference>
<dbReference type="EMBL" id="JASJQH010000145">
    <property type="protein sequence ID" value="KAK9766560.1"/>
    <property type="molecule type" value="Genomic_DNA"/>
</dbReference>
<feature type="compositionally biased region" description="Polar residues" evidence="5">
    <location>
        <begin position="12"/>
        <end position="27"/>
    </location>
</feature>
<feature type="compositionally biased region" description="Basic and acidic residues" evidence="5">
    <location>
        <begin position="1"/>
        <end position="11"/>
    </location>
</feature>
<accession>A0ABR2WYE1</accession>
<organism evidence="6 7">
    <name type="scientific">Basidiobolus ranarum</name>
    <dbReference type="NCBI Taxonomy" id="34480"/>
    <lineage>
        <taxon>Eukaryota</taxon>
        <taxon>Fungi</taxon>
        <taxon>Fungi incertae sedis</taxon>
        <taxon>Zoopagomycota</taxon>
        <taxon>Entomophthoromycotina</taxon>
        <taxon>Basidiobolomycetes</taxon>
        <taxon>Basidiobolales</taxon>
        <taxon>Basidiobolaceae</taxon>
        <taxon>Basidiobolus</taxon>
    </lineage>
</organism>
<evidence type="ECO:0000256" key="3">
    <source>
        <dbReference type="ARBA" id="ARBA00023172"/>
    </source>
</evidence>
<dbReference type="InterPro" id="IPR004585">
    <property type="entry name" value="DNA_recomb/repair_Rad52"/>
</dbReference>
<evidence type="ECO:0000313" key="7">
    <source>
        <dbReference type="Proteomes" id="UP001479436"/>
    </source>
</evidence>
<gene>
    <name evidence="6" type="primary">RAD52_1</name>
    <name evidence="6" type="ORF">K7432_004283</name>
</gene>
<keyword evidence="3" id="KW-0233">DNA recombination</keyword>